<proteinExistence type="predicted"/>
<keyword evidence="1" id="KW-0040">ANK repeat</keyword>
<dbReference type="SMART" id="SM00248">
    <property type="entry name" value="ANK"/>
    <property type="match status" value="2"/>
</dbReference>
<evidence type="ECO:0000256" key="3">
    <source>
        <dbReference type="SAM" id="Phobius"/>
    </source>
</evidence>
<evidence type="ECO:0000256" key="1">
    <source>
        <dbReference type="PROSITE-ProRule" id="PRU00023"/>
    </source>
</evidence>
<dbReference type="PROSITE" id="PS50088">
    <property type="entry name" value="ANK_REPEAT"/>
    <property type="match status" value="1"/>
</dbReference>
<keyword evidence="5" id="KW-1185">Reference proteome</keyword>
<dbReference type="PANTHER" id="PTHR47685">
    <property type="entry name" value="MAGNESIUM TRANSPORT PROTEIN CORA"/>
    <property type="match status" value="1"/>
</dbReference>
<dbReference type="Pfam" id="PF12796">
    <property type="entry name" value="Ank_2"/>
    <property type="match status" value="1"/>
</dbReference>
<feature type="compositionally biased region" description="Basic and acidic residues" evidence="2">
    <location>
        <begin position="1779"/>
        <end position="1792"/>
    </location>
</feature>
<protein>
    <recommendedName>
        <fullName evidence="6">Ankyrin repeat protein</fullName>
    </recommendedName>
</protein>
<feature type="compositionally biased region" description="Basic and acidic residues" evidence="2">
    <location>
        <begin position="1001"/>
        <end position="1011"/>
    </location>
</feature>
<feature type="repeat" description="ANK" evidence="1">
    <location>
        <begin position="656"/>
        <end position="689"/>
    </location>
</feature>
<feature type="compositionally biased region" description="Basic residues" evidence="2">
    <location>
        <begin position="341"/>
        <end position="355"/>
    </location>
</feature>
<feature type="compositionally biased region" description="Polar residues" evidence="2">
    <location>
        <begin position="1745"/>
        <end position="1759"/>
    </location>
</feature>
<feature type="region of interest" description="Disordered" evidence="2">
    <location>
        <begin position="229"/>
        <end position="254"/>
    </location>
</feature>
<dbReference type="Gene3D" id="1.20.58.340">
    <property type="entry name" value="Magnesium transport protein CorA, transmembrane region"/>
    <property type="match status" value="1"/>
</dbReference>
<feature type="compositionally biased region" description="Basic residues" evidence="2">
    <location>
        <begin position="1734"/>
        <end position="1744"/>
    </location>
</feature>
<dbReference type="InterPro" id="IPR002523">
    <property type="entry name" value="MgTranspt_CorA/ZnTranspt_ZntB"/>
</dbReference>
<feature type="transmembrane region" description="Helical" evidence="3">
    <location>
        <begin position="1666"/>
        <end position="1683"/>
    </location>
</feature>
<dbReference type="Pfam" id="PF01544">
    <property type="entry name" value="CorA"/>
    <property type="match status" value="1"/>
</dbReference>
<feature type="region of interest" description="Disordered" evidence="2">
    <location>
        <begin position="996"/>
        <end position="1042"/>
    </location>
</feature>
<dbReference type="Proteomes" id="UP001321760">
    <property type="component" value="Unassembled WGS sequence"/>
</dbReference>
<gene>
    <name evidence="4" type="ORF">QBC34DRAFT_416950</name>
</gene>
<evidence type="ECO:0000313" key="4">
    <source>
        <dbReference type="EMBL" id="KAK4443566.1"/>
    </source>
</evidence>
<feature type="compositionally biased region" description="Basic and acidic residues" evidence="2">
    <location>
        <begin position="908"/>
        <end position="921"/>
    </location>
</feature>
<keyword evidence="3" id="KW-0812">Transmembrane</keyword>
<comment type="caution">
    <text evidence="4">The sequence shown here is derived from an EMBL/GenBank/DDBJ whole genome shotgun (WGS) entry which is preliminary data.</text>
</comment>
<evidence type="ECO:0008006" key="6">
    <source>
        <dbReference type="Google" id="ProtNLM"/>
    </source>
</evidence>
<feature type="transmembrane region" description="Helical" evidence="3">
    <location>
        <begin position="1509"/>
        <end position="1530"/>
    </location>
</feature>
<dbReference type="InterPro" id="IPR050829">
    <property type="entry name" value="CorA_MIT"/>
</dbReference>
<feature type="region of interest" description="Disordered" evidence="2">
    <location>
        <begin position="1352"/>
        <end position="1396"/>
    </location>
</feature>
<sequence length="1833" mass="204638">MEGSRITGRRLSEDLTAATGAGGHGTKWLDERLGGHAARHGHHLHFGRSPSPAPPGRERERINIDATPPIDAITEADVKPPSHSKTPATGVAKKVEATSKTQKAKDATSKLVALSKRGVSKASGDPKTTGAPEPAKHDKTLKAAKKVGGAKPVAEEPRDISELRIVFPLDSSSSSTPRVDVIAIHDVDESLQKAWVYRKRAKRRPNDFRAVYASGGINSHDGEIGLGTQGSPAPGHRRARPPPAPAAHTVHVKKKPVDDSAIERWLAVSGRPAEDEVTPGLALAPATVEAVPHAAISPPPIVPIEEFEFEESGMLPTVLEDDDGHFHHMSDDLFSRGPPGIRRRPTFPKERKKSSGRISSVLDEHRVPSVGDLGETRRFNVDLLSDRQSSDQGLERRVNWLSDFDMLPSEVPGARVMCYTYKGIEKVPSPWQYLTERAEDLIRRVIEKRSSDSVDFGRVPIVLIGLGFGSLIVQRAMNLMAIPGRTDARPPTDLGMIAGVILLDAPSPTPDRDLFPRSRSQETKKTWTQDWLGKARTTSGTPSTKIDTSSMWNKFCPVASAYGIPVAWHYAPMVATPAKPAITPKTLDVSLLLKQSLTAHRLSRFEGPNDPDYRAVMDNIKRSLVVKCATTKSDKLGVCLPDFLREGHIVDLRDQLGQTALHLAVKAANPDAVKRLLFQGNASVTRKDREGRSPLNIAVQEAVHRTMGGTDPDMQKAFTQVINLLMKNGARVDDKDNDGRSPWAYAEGDGNQWIRRLKDKYLVIGSSSTATGGMDSVLPPKPGPQREACHAFDMILAEVFLQKKRERFSEVFNFDLASVHEVIYRGTSGVSHILAASRPEQMTRDKVRCRWIHLPSNNEQWVHDLLLSMGIQDGSMGGQRHEGSRLIDRYMMPQARRYKHFHGVTKKAAPEPRPKPGRLESSDSTTTVVLGSQDFPPTPEEVRAKLFSKGRKTPAVSEMTRAESDAIVIFMPILGFEKHRHRKYLTQAFQEADRAMQLARSAREDSPERKPNLKSAGRKKGRKRVESSDEEDSASDKETSRLYPASIHITRAHEQVKAGREAQLLSGYLDSSQSKPVHCRRTLDQFSYYMLNSTEARDKSQVAYRWAKNPTVCTEPKNRPIVMVDQLWLWAFHDGTIVTSSPNTWNGQEEFNLSNVIVKELRYNKDRPIIKSMEDLLHLILKTSVDFFKRKGPVGFQFHECFQSSINSVSEQQGHLFDNFRRTTKRLHVGKLDPVERKKEIEFLFSLDDETELLVEIMDIQDELTIVKTILTQQQVVLERLLRLYPKKADDDDADGANSTSPSGLGKNELMVLQGLVQLLKDQGSSSAAKAVLPKPALHDESSAILVGGDQAQQGKAAGTLDPQNVKPRGKGREREGEGGPSTVTSKPPAPAPRANLLQNRDLMYETIGIVENNIRLVQDMLAYAEKVESSLENLLDLKQKHANGWEARFAREGSEESQRQGNIILVFTLVTAIFLPLSFITSFLALGLDIFPRDEETGELNWETRTAVGWLFGFSALISIPLIFLALYVNKIIVRAKQIYKQMLKALRDPDTLLDPVVGDDTDDHDSDEERTFVDRRTIAAKSDRYGLDGTNKSFDDDGPAGDSDDENSPYAPLFGRYHFHRHIPLVRNLWRYRKYRRANSKRKDNRWKDTYVTDYPLHYWHAKFNMRILIMFVAVLAYFGSAKHQRARARNKRLRKARDGNEDETSSDSSASSSSDEDVRHDEKGRKGVKPDKRRGLKRRKSVSSGYWKQGAGNRSTGWEADDLEHWSNQTRSRGSVRFDDGGRGGEDGNRAAGAVEKGKQRKLAWLRMRRKKARETIDEEAGDVLEGTSV</sequence>
<dbReference type="InterPro" id="IPR002110">
    <property type="entry name" value="Ankyrin_rpt"/>
</dbReference>
<name>A0AAV9G7P9_9PEZI</name>
<accession>A0AAV9G7P9</accession>
<feature type="compositionally biased region" description="Basic residues" evidence="2">
    <location>
        <begin position="37"/>
        <end position="46"/>
    </location>
</feature>
<evidence type="ECO:0000256" key="2">
    <source>
        <dbReference type="SAM" id="MobiDB-lite"/>
    </source>
</evidence>
<keyword evidence="3" id="KW-1133">Transmembrane helix</keyword>
<evidence type="ECO:0000313" key="5">
    <source>
        <dbReference type="Proteomes" id="UP001321760"/>
    </source>
</evidence>
<feature type="region of interest" description="Disordered" evidence="2">
    <location>
        <begin position="330"/>
        <end position="361"/>
    </location>
</feature>
<feature type="region of interest" description="Disordered" evidence="2">
    <location>
        <begin position="1"/>
        <end position="156"/>
    </location>
</feature>
<dbReference type="EMBL" id="MU865991">
    <property type="protein sequence ID" value="KAK4443566.1"/>
    <property type="molecule type" value="Genomic_DNA"/>
</dbReference>
<dbReference type="InterPro" id="IPR036770">
    <property type="entry name" value="Ankyrin_rpt-contain_sf"/>
</dbReference>
<feature type="transmembrane region" description="Helical" evidence="3">
    <location>
        <begin position="1464"/>
        <end position="1489"/>
    </location>
</feature>
<feature type="region of interest" description="Disordered" evidence="2">
    <location>
        <begin position="1692"/>
        <end position="1802"/>
    </location>
</feature>
<dbReference type="SUPFAM" id="SSF48403">
    <property type="entry name" value="Ankyrin repeat"/>
    <property type="match status" value="1"/>
</dbReference>
<dbReference type="GO" id="GO:0016020">
    <property type="term" value="C:membrane"/>
    <property type="evidence" value="ECO:0007669"/>
    <property type="project" value="InterPro"/>
</dbReference>
<feature type="compositionally biased region" description="Basic and acidic residues" evidence="2">
    <location>
        <begin position="1719"/>
        <end position="1733"/>
    </location>
</feature>
<reference evidence="4" key="1">
    <citation type="journal article" date="2023" name="Mol. Phylogenet. Evol.">
        <title>Genome-scale phylogeny and comparative genomics of the fungal order Sordariales.</title>
        <authorList>
            <person name="Hensen N."/>
            <person name="Bonometti L."/>
            <person name="Westerberg I."/>
            <person name="Brannstrom I.O."/>
            <person name="Guillou S."/>
            <person name="Cros-Aarteil S."/>
            <person name="Calhoun S."/>
            <person name="Haridas S."/>
            <person name="Kuo A."/>
            <person name="Mondo S."/>
            <person name="Pangilinan J."/>
            <person name="Riley R."/>
            <person name="LaButti K."/>
            <person name="Andreopoulos B."/>
            <person name="Lipzen A."/>
            <person name="Chen C."/>
            <person name="Yan M."/>
            <person name="Daum C."/>
            <person name="Ng V."/>
            <person name="Clum A."/>
            <person name="Steindorff A."/>
            <person name="Ohm R.A."/>
            <person name="Martin F."/>
            <person name="Silar P."/>
            <person name="Natvig D.O."/>
            <person name="Lalanne C."/>
            <person name="Gautier V."/>
            <person name="Ament-Velasquez S.L."/>
            <person name="Kruys A."/>
            <person name="Hutchinson M.I."/>
            <person name="Powell A.J."/>
            <person name="Barry K."/>
            <person name="Miller A.N."/>
            <person name="Grigoriev I.V."/>
            <person name="Debuchy R."/>
            <person name="Gladieux P."/>
            <person name="Hiltunen Thoren M."/>
            <person name="Johannesson H."/>
        </authorList>
    </citation>
    <scope>NUCLEOTIDE SEQUENCE</scope>
    <source>
        <strain evidence="4">PSN243</strain>
    </source>
</reference>
<reference evidence="4" key="2">
    <citation type="submission" date="2023-05" db="EMBL/GenBank/DDBJ databases">
        <authorList>
            <consortium name="Lawrence Berkeley National Laboratory"/>
            <person name="Steindorff A."/>
            <person name="Hensen N."/>
            <person name="Bonometti L."/>
            <person name="Westerberg I."/>
            <person name="Brannstrom I.O."/>
            <person name="Guillou S."/>
            <person name="Cros-Aarteil S."/>
            <person name="Calhoun S."/>
            <person name="Haridas S."/>
            <person name="Kuo A."/>
            <person name="Mondo S."/>
            <person name="Pangilinan J."/>
            <person name="Riley R."/>
            <person name="Labutti K."/>
            <person name="Andreopoulos B."/>
            <person name="Lipzen A."/>
            <person name="Chen C."/>
            <person name="Yanf M."/>
            <person name="Daum C."/>
            <person name="Ng V."/>
            <person name="Clum A."/>
            <person name="Ohm R."/>
            <person name="Martin F."/>
            <person name="Silar P."/>
            <person name="Natvig D."/>
            <person name="Lalanne C."/>
            <person name="Gautier V."/>
            <person name="Ament-Velasquez S.L."/>
            <person name="Kruys A."/>
            <person name="Hutchinson M.I."/>
            <person name="Powell A.J."/>
            <person name="Barry K."/>
            <person name="Miller A.N."/>
            <person name="Grigoriev I.V."/>
            <person name="Debuchy R."/>
            <person name="Gladieux P."/>
            <person name="Thoren M.H."/>
            <person name="Johannesson H."/>
        </authorList>
    </citation>
    <scope>NUCLEOTIDE SEQUENCE</scope>
    <source>
        <strain evidence="4">PSN243</strain>
    </source>
</reference>
<keyword evidence="3" id="KW-0472">Membrane</keyword>
<dbReference type="PANTHER" id="PTHR47685:SF1">
    <property type="entry name" value="MAGNESIUM TRANSPORT PROTEIN CORA"/>
    <property type="match status" value="1"/>
</dbReference>
<feature type="compositionally biased region" description="Basic and acidic residues" evidence="2">
    <location>
        <begin position="93"/>
        <end position="108"/>
    </location>
</feature>
<dbReference type="PROSITE" id="PS50297">
    <property type="entry name" value="ANK_REP_REGION"/>
    <property type="match status" value="1"/>
</dbReference>
<dbReference type="GO" id="GO:0046873">
    <property type="term" value="F:metal ion transmembrane transporter activity"/>
    <property type="evidence" value="ECO:0007669"/>
    <property type="project" value="InterPro"/>
</dbReference>
<organism evidence="4 5">
    <name type="scientific">Podospora aff. communis PSN243</name>
    <dbReference type="NCBI Taxonomy" id="3040156"/>
    <lineage>
        <taxon>Eukaryota</taxon>
        <taxon>Fungi</taxon>
        <taxon>Dikarya</taxon>
        <taxon>Ascomycota</taxon>
        <taxon>Pezizomycotina</taxon>
        <taxon>Sordariomycetes</taxon>
        <taxon>Sordariomycetidae</taxon>
        <taxon>Sordariales</taxon>
        <taxon>Podosporaceae</taxon>
        <taxon>Podospora</taxon>
    </lineage>
</organism>
<dbReference type="Gene3D" id="1.25.40.20">
    <property type="entry name" value="Ankyrin repeat-containing domain"/>
    <property type="match status" value="1"/>
</dbReference>
<feature type="region of interest" description="Disordered" evidence="2">
    <location>
        <begin position="902"/>
        <end position="939"/>
    </location>
</feature>